<accession>A0A8H5MGP8</accession>
<sequence>MPESTNITSSTSQLFNAPDADIVFKSFDGVLFKLHKRDIESNTGGFPPADAPSDPNEIVPLGREIGNTRNALSSNLSSAFQVADAAEKYQAFWMIQACRRECYDLIPSSKDSHVQRTSRGGVKLRRIKLLQLAIKHNDSEFMQTPLARLLLDVAPSELVDVMPDRRFKQWVFFFSLR</sequence>
<dbReference type="EMBL" id="JAACJN010000003">
    <property type="protein sequence ID" value="KAF5393081.1"/>
    <property type="molecule type" value="Genomic_DNA"/>
</dbReference>
<reference evidence="1 2" key="1">
    <citation type="journal article" date="2020" name="ISME J.">
        <title>Uncovering the hidden diversity of litter-decomposition mechanisms in mushroom-forming fungi.</title>
        <authorList>
            <person name="Floudas D."/>
            <person name="Bentzer J."/>
            <person name="Ahren D."/>
            <person name="Johansson T."/>
            <person name="Persson P."/>
            <person name="Tunlid A."/>
        </authorList>
    </citation>
    <scope>NUCLEOTIDE SEQUENCE [LARGE SCALE GENOMIC DNA]</scope>
    <source>
        <strain evidence="1 2">CBS 406.79</strain>
    </source>
</reference>
<evidence type="ECO:0008006" key="3">
    <source>
        <dbReference type="Google" id="ProtNLM"/>
    </source>
</evidence>
<gene>
    <name evidence="1" type="ORF">D9757_001263</name>
</gene>
<evidence type="ECO:0000313" key="1">
    <source>
        <dbReference type="EMBL" id="KAF5393081.1"/>
    </source>
</evidence>
<comment type="caution">
    <text evidence="1">The sequence shown here is derived from an EMBL/GenBank/DDBJ whole genome shotgun (WGS) entry which is preliminary data.</text>
</comment>
<dbReference type="AlphaFoldDB" id="A0A8H5MGP8"/>
<evidence type="ECO:0000313" key="2">
    <source>
        <dbReference type="Proteomes" id="UP000518752"/>
    </source>
</evidence>
<dbReference type="OrthoDB" id="3184970at2759"/>
<name>A0A8H5MGP8_9AGAR</name>
<proteinExistence type="predicted"/>
<organism evidence="1 2">
    <name type="scientific">Collybiopsis confluens</name>
    <dbReference type="NCBI Taxonomy" id="2823264"/>
    <lineage>
        <taxon>Eukaryota</taxon>
        <taxon>Fungi</taxon>
        <taxon>Dikarya</taxon>
        <taxon>Basidiomycota</taxon>
        <taxon>Agaricomycotina</taxon>
        <taxon>Agaricomycetes</taxon>
        <taxon>Agaricomycetidae</taxon>
        <taxon>Agaricales</taxon>
        <taxon>Marasmiineae</taxon>
        <taxon>Omphalotaceae</taxon>
        <taxon>Collybiopsis</taxon>
    </lineage>
</organism>
<protein>
    <recommendedName>
        <fullName evidence="3">BTB domain-containing protein</fullName>
    </recommendedName>
</protein>
<keyword evidence="2" id="KW-1185">Reference proteome</keyword>
<dbReference type="Proteomes" id="UP000518752">
    <property type="component" value="Unassembled WGS sequence"/>
</dbReference>